<feature type="transmembrane region" description="Helical" evidence="6">
    <location>
        <begin position="91"/>
        <end position="110"/>
    </location>
</feature>
<evidence type="ECO:0000256" key="4">
    <source>
        <dbReference type="ARBA" id="ARBA00022989"/>
    </source>
</evidence>
<feature type="transmembrane region" description="Helical" evidence="6">
    <location>
        <begin position="54"/>
        <end position="79"/>
    </location>
</feature>
<protein>
    <submittedName>
        <fullName evidence="8">MFS transporter, UMF1 family</fullName>
    </submittedName>
</protein>
<dbReference type="PANTHER" id="PTHR23519:SF1">
    <property type="entry name" value="AUTOPHAGY-RELATED PROTEIN 22"/>
    <property type="match status" value="1"/>
</dbReference>
<evidence type="ECO:0000256" key="2">
    <source>
        <dbReference type="ARBA" id="ARBA00022448"/>
    </source>
</evidence>
<dbReference type="STRING" id="576118.SAMN05216216_10120"/>
<feature type="transmembrane region" description="Helical" evidence="6">
    <location>
        <begin position="402"/>
        <end position="425"/>
    </location>
</feature>
<evidence type="ECO:0000313" key="8">
    <source>
        <dbReference type="EMBL" id="SDK19278.1"/>
    </source>
</evidence>
<evidence type="ECO:0000256" key="5">
    <source>
        <dbReference type="ARBA" id="ARBA00023136"/>
    </source>
</evidence>
<feature type="transmembrane region" description="Helical" evidence="6">
    <location>
        <begin position="370"/>
        <end position="396"/>
    </location>
</feature>
<dbReference type="Proteomes" id="UP000199008">
    <property type="component" value="Unassembled WGS sequence"/>
</dbReference>
<dbReference type="GO" id="GO:0022857">
    <property type="term" value="F:transmembrane transporter activity"/>
    <property type="evidence" value="ECO:0007669"/>
    <property type="project" value="InterPro"/>
</dbReference>
<feature type="transmembrane region" description="Helical" evidence="6">
    <location>
        <begin position="282"/>
        <end position="303"/>
    </location>
</feature>
<gene>
    <name evidence="8" type="ORF">SAMN05216216_10120</name>
</gene>
<proteinExistence type="predicted"/>
<keyword evidence="4 6" id="KW-1133">Transmembrane helix</keyword>
<dbReference type="InterPro" id="IPR020846">
    <property type="entry name" value="MFS_dom"/>
</dbReference>
<feature type="transmembrane region" description="Helical" evidence="6">
    <location>
        <begin position="191"/>
        <end position="210"/>
    </location>
</feature>
<keyword evidence="3 6" id="KW-0812">Transmembrane</keyword>
<evidence type="ECO:0000256" key="3">
    <source>
        <dbReference type="ARBA" id="ARBA00022692"/>
    </source>
</evidence>
<keyword evidence="5 6" id="KW-0472">Membrane</keyword>
<dbReference type="Pfam" id="PF11700">
    <property type="entry name" value="ATG22"/>
    <property type="match status" value="1"/>
</dbReference>
<keyword evidence="2" id="KW-0813">Transport</keyword>
<dbReference type="Gene3D" id="1.20.1250.20">
    <property type="entry name" value="MFS general substrate transporter like domains"/>
    <property type="match status" value="1"/>
</dbReference>
<dbReference type="InterPro" id="IPR050495">
    <property type="entry name" value="ATG22/LtaA_families"/>
</dbReference>
<organism evidence="8 9">
    <name type="scientific">Lacicoccus qingdaonensis</name>
    <dbReference type="NCBI Taxonomy" id="576118"/>
    <lineage>
        <taxon>Bacteria</taxon>
        <taxon>Bacillati</taxon>
        <taxon>Bacillota</taxon>
        <taxon>Bacilli</taxon>
        <taxon>Bacillales</taxon>
        <taxon>Salinicoccaceae</taxon>
        <taxon>Lacicoccus</taxon>
    </lineage>
</organism>
<feature type="transmembrane region" description="Helical" evidence="6">
    <location>
        <begin position="158"/>
        <end position="185"/>
    </location>
</feature>
<name>A0A1G8ZW16_9BACL</name>
<dbReference type="EMBL" id="FNFY01000001">
    <property type="protein sequence ID" value="SDK19278.1"/>
    <property type="molecule type" value="Genomic_DNA"/>
</dbReference>
<reference evidence="9" key="1">
    <citation type="submission" date="2016-10" db="EMBL/GenBank/DDBJ databases">
        <authorList>
            <person name="Varghese N."/>
            <person name="Submissions S."/>
        </authorList>
    </citation>
    <scope>NUCLEOTIDE SEQUENCE [LARGE SCALE GENOMIC DNA]</scope>
    <source>
        <strain evidence="9">CGMCC 1.8895</strain>
    </source>
</reference>
<accession>A0A1G8ZW16</accession>
<evidence type="ECO:0000256" key="6">
    <source>
        <dbReference type="SAM" id="Phobius"/>
    </source>
</evidence>
<dbReference type="InterPro" id="IPR036259">
    <property type="entry name" value="MFS_trans_sf"/>
</dbReference>
<dbReference type="PROSITE" id="PS50850">
    <property type="entry name" value="MFS"/>
    <property type="match status" value="1"/>
</dbReference>
<dbReference type="PANTHER" id="PTHR23519">
    <property type="entry name" value="AUTOPHAGY-RELATED PROTEIN 22"/>
    <property type="match status" value="1"/>
</dbReference>
<feature type="domain" description="Major facilitator superfamily (MFS) profile" evidence="7">
    <location>
        <begin position="16"/>
        <end position="430"/>
    </location>
</feature>
<dbReference type="GO" id="GO:0005886">
    <property type="term" value="C:plasma membrane"/>
    <property type="evidence" value="ECO:0007669"/>
    <property type="project" value="UniProtKB-SubCell"/>
</dbReference>
<feature type="transmembrane region" description="Helical" evidence="6">
    <location>
        <begin position="246"/>
        <end position="270"/>
    </location>
</feature>
<dbReference type="InterPro" id="IPR024671">
    <property type="entry name" value="Atg22-like"/>
</dbReference>
<feature type="transmembrane region" description="Helical" evidence="6">
    <location>
        <begin position="337"/>
        <end position="358"/>
    </location>
</feature>
<evidence type="ECO:0000256" key="1">
    <source>
        <dbReference type="ARBA" id="ARBA00004651"/>
    </source>
</evidence>
<feature type="transmembrane region" description="Helical" evidence="6">
    <location>
        <begin position="116"/>
        <end position="138"/>
    </location>
</feature>
<dbReference type="AlphaFoldDB" id="A0A1G8ZW16"/>
<evidence type="ECO:0000313" key="9">
    <source>
        <dbReference type="Proteomes" id="UP000199008"/>
    </source>
</evidence>
<dbReference type="SUPFAM" id="SSF103473">
    <property type="entry name" value="MFS general substrate transporter"/>
    <property type="match status" value="1"/>
</dbReference>
<comment type="subcellular location">
    <subcellularLocation>
        <location evidence="1">Cell membrane</location>
        <topology evidence="1">Multi-pass membrane protein</topology>
    </subcellularLocation>
</comment>
<evidence type="ECO:0000259" key="7">
    <source>
        <dbReference type="PROSITE" id="PS50850"/>
    </source>
</evidence>
<dbReference type="RefSeq" id="WP_245696431.1">
    <property type="nucleotide sequence ID" value="NZ_FNFY01000001.1"/>
</dbReference>
<keyword evidence="9" id="KW-1185">Reference proteome</keyword>
<feature type="transmembrane region" description="Helical" evidence="6">
    <location>
        <begin position="312"/>
        <end position="331"/>
    </location>
</feature>
<sequence length="437" mass="47528">MEKTRKPLALLLSLPVLAWAFFDFANTIFSANIVTLFFPQYITAVVGDNPQLEQIASTIIAYANAASAVLLILFSPLYGVVMDRTGRRKRFVMIFTLITVTGAILMGIFGDMNTGLLLGLPNGLVITIIIFVIAKFGFSSGNVFYDGMLSSLGKKEEIPLISGFGVALGYLGTLFGIITVMYLVGDAGVHNTFWMSGVLFLIFALPLFFINKDKHVKKSTSSSKSFLTGYKDIYHTFKEAKSYPSIFFFMIAYFFVNDALATAIAMMQPYATTVVGFSPSDFLVVFMVATGFSIVGALVFGFVNKALGSKKTFLIISILLGAAITVAAVPLPMWTFWIAASMFGIAMGSVWVVSRTMIIELAPPGREGQFFGLFAFSAKMSAIIGPFIYGTITLALSQYGPLASRIAITSLLVMVIIGIIFHTFVKEASEDDAMRVE</sequence>